<dbReference type="AlphaFoldDB" id="A0A2M7DEE4"/>
<dbReference type="Gene3D" id="3.30.420.10">
    <property type="entry name" value="Ribonuclease H-like superfamily/Ribonuclease H"/>
    <property type="match status" value="1"/>
</dbReference>
<dbReference type="SUPFAM" id="SSF53098">
    <property type="entry name" value="Ribonuclease H-like"/>
    <property type="match status" value="1"/>
</dbReference>
<dbReference type="Proteomes" id="UP000229030">
    <property type="component" value="Unassembled WGS sequence"/>
</dbReference>
<evidence type="ECO:0000313" key="2">
    <source>
        <dbReference type="EMBL" id="PIV47215.1"/>
    </source>
</evidence>
<name>A0A2M7DEE4_9BACT</name>
<protein>
    <recommendedName>
        <fullName evidence="1">Integrase catalytic domain-containing protein</fullName>
    </recommendedName>
</protein>
<evidence type="ECO:0000259" key="1">
    <source>
        <dbReference type="PROSITE" id="PS50994"/>
    </source>
</evidence>
<dbReference type="GO" id="GO:0003676">
    <property type="term" value="F:nucleic acid binding"/>
    <property type="evidence" value="ECO:0007669"/>
    <property type="project" value="InterPro"/>
</dbReference>
<evidence type="ECO:0000313" key="3">
    <source>
        <dbReference type="Proteomes" id="UP000229030"/>
    </source>
</evidence>
<sequence>MYFICLVNPIITVLTVGRFFPFKPSKQINKCDLWRKVAKAKGLSQEARKRLKWMIYYHALAGRNARLTCRHFGIPPKTFYKWFDRFDETNLGSLEDKSRVPRSTRQKEYTNLQYLRVVELRKQYIRYGKMKLLKLYQARFPDDLNITSWKIQCIIQRANIYYHPQKQARINRKRVLSQKRKKITDLKMKKIKGFLLCLDTVTFYWMGRKRYIVTAIDKWTKVAFARMYTSHSSYNTRDFLYRLHFLLDGKIDNIQTDNGSEFKKHFDRGCAKLKLLHYHSRVKTLKDNPDNERFNRTLKEEFI</sequence>
<feature type="domain" description="Integrase catalytic" evidence="1">
    <location>
        <begin position="188"/>
        <end position="303"/>
    </location>
</feature>
<dbReference type="InterPro" id="IPR012337">
    <property type="entry name" value="RNaseH-like_sf"/>
</dbReference>
<dbReference type="InterPro" id="IPR055247">
    <property type="entry name" value="InsJ-like_HTH"/>
</dbReference>
<accession>A0A2M7DEE4</accession>
<dbReference type="Pfam" id="PF00665">
    <property type="entry name" value="rve"/>
    <property type="match status" value="1"/>
</dbReference>
<comment type="caution">
    <text evidence="2">The sequence shown here is derived from an EMBL/GenBank/DDBJ whole genome shotgun (WGS) entry which is preliminary data.</text>
</comment>
<dbReference type="SUPFAM" id="SSF46689">
    <property type="entry name" value="Homeodomain-like"/>
    <property type="match status" value="1"/>
</dbReference>
<proteinExistence type="predicted"/>
<dbReference type="EMBL" id="PETV01000037">
    <property type="protein sequence ID" value="PIV47215.1"/>
    <property type="molecule type" value="Genomic_DNA"/>
</dbReference>
<dbReference type="InterPro" id="IPR009057">
    <property type="entry name" value="Homeodomain-like_sf"/>
</dbReference>
<dbReference type="PROSITE" id="PS50994">
    <property type="entry name" value="INTEGRASE"/>
    <property type="match status" value="1"/>
</dbReference>
<dbReference type="InterPro" id="IPR001584">
    <property type="entry name" value="Integrase_cat-core"/>
</dbReference>
<reference evidence="3" key="1">
    <citation type="submission" date="2017-09" db="EMBL/GenBank/DDBJ databases">
        <title>Depth-based differentiation of microbial function through sediment-hosted aquifers and enrichment of novel symbionts in the deep terrestrial subsurface.</title>
        <authorList>
            <person name="Probst A.J."/>
            <person name="Ladd B."/>
            <person name="Jarett J.K."/>
            <person name="Geller-Mcgrath D.E."/>
            <person name="Sieber C.M.K."/>
            <person name="Emerson J.B."/>
            <person name="Anantharaman K."/>
            <person name="Thomas B.C."/>
            <person name="Malmstrom R."/>
            <person name="Stieglmeier M."/>
            <person name="Klingl A."/>
            <person name="Woyke T."/>
            <person name="Ryan C.M."/>
            <person name="Banfield J.F."/>
        </authorList>
    </citation>
    <scope>NUCLEOTIDE SEQUENCE [LARGE SCALE GENOMIC DNA]</scope>
</reference>
<gene>
    <name evidence="2" type="ORF">COS21_01155</name>
</gene>
<dbReference type="Pfam" id="PF13518">
    <property type="entry name" value="HTH_28"/>
    <property type="match status" value="1"/>
</dbReference>
<organism evidence="2 3">
    <name type="scientific">bacterium (Candidatus Gribaldobacteria) CG02_land_8_20_14_3_00_41_15</name>
    <dbReference type="NCBI Taxonomy" id="2014270"/>
    <lineage>
        <taxon>Bacteria</taxon>
        <taxon>Candidatus Gribaldobacteria</taxon>
    </lineage>
</organism>
<dbReference type="GO" id="GO:0015074">
    <property type="term" value="P:DNA integration"/>
    <property type="evidence" value="ECO:0007669"/>
    <property type="project" value="InterPro"/>
</dbReference>
<dbReference type="InterPro" id="IPR036397">
    <property type="entry name" value="RNaseH_sf"/>
</dbReference>